<dbReference type="Proteomes" id="UP001327957">
    <property type="component" value="Unassembled WGS sequence"/>
</dbReference>
<proteinExistence type="predicted"/>
<evidence type="ECO:0000313" key="2">
    <source>
        <dbReference type="EMBL" id="KAK6226563.1"/>
    </source>
</evidence>
<accession>A0AAV9TU24</accession>
<evidence type="ECO:0000256" key="1">
    <source>
        <dbReference type="SAM" id="MobiDB-lite"/>
    </source>
</evidence>
<evidence type="ECO:0000313" key="3">
    <source>
        <dbReference type="Proteomes" id="UP001327957"/>
    </source>
</evidence>
<reference evidence="2 3" key="1">
    <citation type="submission" date="2023-04" db="EMBL/GenBank/DDBJ databases">
        <title>Colletotrichum tabacum stain YC1 causing leaf anthracnose on Nicotiana tabacum(L.) cv.</title>
        <authorList>
            <person name="Ji Z."/>
            <person name="Wang M."/>
            <person name="Zhang J."/>
            <person name="Wang N."/>
            <person name="Zhou Z."/>
        </authorList>
    </citation>
    <scope>NUCLEOTIDE SEQUENCE [LARGE SCALE GENOMIC DNA]</scope>
    <source>
        <strain evidence="2 3">YC1</strain>
    </source>
</reference>
<dbReference type="AlphaFoldDB" id="A0AAV9TU24"/>
<feature type="compositionally biased region" description="Basic and acidic residues" evidence="1">
    <location>
        <begin position="272"/>
        <end position="284"/>
    </location>
</feature>
<organism evidence="2 3">
    <name type="scientific">Colletotrichum tabaci</name>
    <dbReference type="NCBI Taxonomy" id="1209068"/>
    <lineage>
        <taxon>Eukaryota</taxon>
        <taxon>Fungi</taxon>
        <taxon>Dikarya</taxon>
        <taxon>Ascomycota</taxon>
        <taxon>Pezizomycotina</taxon>
        <taxon>Sordariomycetes</taxon>
        <taxon>Hypocreomycetidae</taxon>
        <taxon>Glomerellales</taxon>
        <taxon>Glomerellaceae</taxon>
        <taxon>Colletotrichum</taxon>
        <taxon>Colletotrichum destructivum species complex</taxon>
    </lineage>
</organism>
<gene>
    <name evidence="2" type="ORF">QIS74_00118</name>
</gene>
<feature type="compositionally biased region" description="Basic and acidic residues" evidence="1">
    <location>
        <begin position="8"/>
        <end position="18"/>
    </location>
</feature>
<name>A0AAV9TU24_9PEZI</name>
<comment type="caution">
    <text evidence="2">The sequence shown here is derived from an EMBL/GenBank/DDBJ whole genome shotgun (WGS) entry which is preliminary data.</text>
</comment>
<protein>
    <submittedName>
        <fullName evidence="2">Uncharacterized protein</fullName>
    </submittedName>
</protein>
<feature type="region of interest" description="Disordered" evidence="1">
    <location>
        <begin position="1"/>
        <end position="36"/>
    </location>
</feature>
<keyword evidence="3" id="KW-1185">Reference proteome</keyword>
<dbReference type="EMBL" id="JASAOK010000001">
    <property type="protein sequence ID" value="KAK6226563.1"/>
    <property type="molecule type" value="Genomic_DNA"/>
</dbReference>
<sequence length="343" mass="38310">MVTSRKRTNPEPEAKLSCDAEPASLVNFNDTPPSPADVITLPKDDDDLEALIGKLGALADVVSRNRSLALWTGFAATPNPKRDPIDIAKAEADPRELEMFAMFDHNGCRLPESSVAQFDVARDVKPLVRENVKTAARYEDMASCVDEVFGTRGATKENVCWIVENMEVVLPLVKFHLRVKRARRNLSGGLETLTSNELAEYQTVRKIRSVLGVRMQKCRVGGRCPNKRLSGYDAVLLRRQNIMSCLVKGQRESQMRTGGVRGENGQLRVKRQRQDKSHERDGHGHTRKLPVNDGASCELDSEDDATKERTPLMARARSRRISEYFRRAENGEEGFCTSLEGGD</sequence>
<feature type="region of interest" description="Disordered" evidence="1">
    <location>
        <begin position="253"/>
        <end position="314"/>
    </location>
</feature>